<evidence type="ECO:0000256" key="7">
    <source>
        <dbReference type="PROSITE-ProRule" id="PRU00473"/>
    </source>
</evidence>
<dbReference type="PROSITE" id="PS51123">
    <property type="entry name" value="OMPA_2"/>
    <property type="match status" value="1"/>
</dbReference>
<evidence type="ECO:0000256" key="2">
    <source>
        <dbReference type="ARBA" id="ARBA00008914"/>
    </source>
</evidence>
<evidence type="ECO:0000256" key="3">
    <source>
        <dbReference type="ARBA" id="ARBA00022475"/>
    </source>
</evidence>
<dbReference type="AlphaFoldDB" id="A0A6H2GS60"/>
<dbReference type="KEGG" id="palr:HGI30_00690"/>
<dbReference type="InterPro" id="IPR006665">
    <property type="entry name" value="OmpA-like"/>
</dbReference>
<dbReference type="Proteomes" id="UP000502136">
    <property type="component" value="Chromosome"/>
</dbReference>
<organism evidence="12 13">
    <name type="scientific">Paenibacillus albicereus</name>
    <dbReference type="NCBI Taxonomy" id="2726185"/>
    <lineage>
        <taxon>Bacteria</taxon>
        <taxon>Bacillati</taxon>
        <taxon>Bacillota</taxon>
        <taxon>Bacilli</taxon>
        <taxon>Bacillales</taxon>
        <taxon>Paenibacillaceae</taxon>
        <taxon>Paenibacillus</taxon>
    </lineage>
</organism>
<evidence type="ECO:0000256" key="6">
    <source>
        <dbReference type="ARBA" id="ARBA00023136"/>
    </source>
</evidence>
<evidence type="ECO:0000256" key="1">
    <source>
        <dbReference type="ARBA" id="ARBA00004162"/>
    </source>
</evidence>
<dbReference type="Pfam" id="PF13677">
    <property type="entry name" value="MotB_plug"/>
    <property type="match status" value="1"/>
</dbReference>
<gene>
    <name evidence="12" type="primary">motB</name>
    <name evidence="12" type="ORF">HGI30_00690</name>
</gene>
<dbReference type="EMBL" id="CP051428">
    <property type="protein sequence ID" value="QJC50263.1"/>
    <property type="molecule type" value="Genomic_DNA"/>
</dbReference>
<keyword evidence="5 10" id="KW-1133">Transmembrane helix</keyword>
<dbReference type="RefSeq" id="WP_168905946.1">
    <property type="nucleotide sequence ID" value="NZ_CP051428.1"/>
</dbReference>
<name>A0A6H2GS60_9BACL</name>
<evidence type="ECO:0000256" key="10">
    <source>
        <dbReference type="SAM" id="Phobius"/>
    </source>
</evidence>
<keyword evidence="12" id="KW-0966">Cell projection</keyword>
<feature type="compositionally biased region" description="Polar residues" evidence="9">
    <location>
        <begin position="92"/>
        <end position="101"/>
    </location>
</feature>
<feature type="coiled-coil region" evidence="8">
    <location>
        <begin position="103"/>
        <end position="134"/>
    </location>
</feature>
<evidence type="ECO:0000313" key="12">
    <source>
        <dbReference type="EMBL" id="QJC50263.1"/>
    </source>
</evidence>
<dbReference type="Gene3D" id="3.30.1330.60">
    <property type="entry name" value="OmpA-like domain"/>
    <property type="match status" value="1"/>
</dbReference>
<feature type="transmembrane region" description="Helical" evidence="10">
    <location>
        <begin position="20"/>
        <end position="38"/>
    </location>
</feature>
<keyword evidence="3" id="KW-1003">Cell membrane</keyword>
<feature type="compositionally biased region" description="Basic and acidic residues" evidence="9">
    <location>
        <begin position="78"/>
        <end position="91"/>
    </location>
</feature>
<evidence type="ECO:0000313" key="13">
    <source>
        <dbReference type="Proteomes" id="UP000502136"/>
    </source>
</evidence>
<keyword evidence="6 7" id="KW-0472">Membrane</keyword>
<comment type="similarity">
    <text evidence="2">Belongs to the MotB family.</text>
</comment>
<dbReference type="InterPro" id="IPR025713">
    <property type="entry name" value="MotB-like_N_dom"/>
</dbReference>
<dbReference type="GO" id="GO:0005886">
    <property type="term" value="C:plasma membrane"/>
    <property type="evidence" value="ECO:0007669"/>
    <property type="project" value="UniProtKB-SubCell"/>
</dbReference>
<evidence type="ECO:0000256" key="5">
    <source>
        <dbReference type="ARBA" id="ARBA00022989"/>
    </source>
</evidence>
<keyword evidence="4 10" id="KW-0812">Transmembrane</keyword>
<dbReference type="SUPFAM" id="SSF103088">
    <property type="entry name" value="OmpA-like"/>
    <property type="match status" value="1"/>
</dbReference>
<comment type="subcellular location">
    <subcellularLocation>
        <location evidence="1">Cell membrane</location>
        <topology evidence="1">Single-pass membrane protein</topology>
    </subcellularLocation>
</comment>
<evidence type="ECO:0000259" key="11">
    <source>
        <dbReference type="PROSITE" id="PS51123"/>
    </source>
</evidence>
<dbReference type="PANTHER" id="PTHR30329">
    <property type="entry name" value="STATOR ELEMENT OF FLAGELLAR MOTOR COMPLEX"/>
    <property type="match status" value="1"/>
</dbReference>
<sequence>MSKKHKHEEHEEHVDESWLIPYADLLTLLLALFIVLYASSSVDAKKFEEMSRAFNVALSGGNGVLESYKSIDSQAMVADEKTKEQGAKDAQSESSTTPQQVTAANLDKALQELMRKEQEDLEKLKKQVDQYIKDKGLSTSLDTKLNQSQLMITISDKALFSSGSATIKPEAEQLGTYIAGILQKYPNYEVMVSGHTDNRPISNAEFRSNWDLSTMRAVRFMDVLLHNDKLDPKRFSAVGNGEYEPIADNETDAGRAKNRRVEVSIIRNYGQPSAAQMISAGFN</sequence>
<evidence type="ECO:0000256" key="4">
    <source>
        <dbReference type="ARBA" id="ARBA00022692"/>
    </source>
</evidence>
<dbReference type="NCBIfam" id="NF005831">
    <property type="entry name" value="PRK07734.1"/>
    <property type="match status" value="1"/>
</dbReference>
<dbReference type="InterPro" id="IPR050330">
    <property type="entry name" value="Bact_OuterMem_StrucFunc"/>
</dbReference>
<keyword evidence="13" id="KW-1185">Reference proteome</keyword>
<feature type="region of interest" description="Disordered" evidence="9">
    <location>
        <begin position="77"/>
        <end position="101"/>
    </location>
</feature>
<reference evidence="12 13" key="1">
    <citation type="submission" date="2020-04" db="EMBL/GenBank/DDBJ databases">
        <title>Novel Paenibacillus strain UniB2 isolated from commercial digestive syrup.</title>
        <authorList>
            <person name="Thorat V."/>
            <person name="Kirdat K."/>
            <person name="Tiwarekar B."/>
            <person name="Yadav A."/>
        </authorList>
    </citation>
    <scope>NUCLEOTIDE SEQUENCE [LARGE SCALE GENOMIC DNA]</scope>
    <source>
        <strain evidence="12 13">UniB2</strain>
    </source>
</reference>
<evidence type="ECO:0000256" key="8">
    <source>
        <dbReference type="SAM" id="Coils"/>
    </source>
</evidence>
<dbReference type="CDD" id="cd07185">
    <property type="entry name" value="OmpA_C-like"/>
    <property type="match status" value="1"/>
</dbReference>
<dbReference type="Pfam" id="PF00691">
    <property type="entry name" value="OmpA"/>
    <property type="match status" value="1"/>
</dbReference>
<protein>
    <submittedName>
        <fullName evidence="12">Flagellar motor protein MotB</fullName>
    </submittedName>
</protein>
<evidence type="ECO:0000256" key="9">
    <source>
        <dbReference type="SAM" id="MobiDB-lite"/>
    </source>
</evidence>
<feature type="domain" description="OmpA-like" evidence="11">
    <location>
        <begin position="147"/>
        <end position="269"/>
    </location>
</feature>
<dbReference type="InterPro" id="IPR036737">
    <property type="entry name" value="OmpA-like_sf"/>
</dbReference>
<accession>A0A6H2GS60</accession>
<proteinExistence type="inferred from homology"/>
<dbReference type="PANTHER" id="PTHR30329:SF21">
    <property type="entry name" value="LIPOPROTEIN YIAD-RELATED"/>
    <property type="match status" value="1"/>
</dbReference>
<keyword evidence="12" id="KW-0969">Cilium</keyword>
<keyword evidence="8" id="KW-0175">Coiled coil</keyword>
<keyword evidence="12" id="KW-0282">Flagellum</keyword>